<reference evidence="2 3" key="1">
    <citation type="submission" date="2014-11" db="EMBL/GenBank/DDBJ databases">
        <authorList>
            <person name="Wibberg Daniel"/>
        </authorList>
    </citation>
    <scope>NUCLEOTIDE SEQUENCE [LARGE SCALE GENOMIC DNA]</scope>
    <source>
        <strain evidence="2">Rhizoctonia solani AG1-IB 7/3/14</strain>
    </source>
</reference>
<evidence type="ECO:0000313" key="3">
    <source>
        <dbReference type="Proteomes" id="UP000059188"/>
    </source>
</evidence>
<proteinExistence type="predicted"/>
<gene>
    <name evidence="2" type="ORF">RSOLAG1IB_05410</name>
</gene>
<dbReference type="EMBL" id="LN679107">
    <property type="protein sequence ID" value="CEL63365.1"/>
    <property type="molecule type" value="Genomic_DNA"/>
</dbReference>
<keyword evidence="3" id="KW-1185">Reference proteome</keyword>
<feature type="compositionally biased region" description="Polar residues" evidence="1">
    <location>
        <begin position="12"/>
        <end position="21"/>
    </location>
</feature>
<organism evidence="2 3">
    <name type="scientific">Thanatephorus cucumeris (strain AG1-IB / isolate 7/3/14)</name>
    <name type="common">Lettuce bottom rot fungus</name>
    <name type="synonym">Rhizoctonia solani</name>
    <dbReference type="NCBI Taxonomy" id="1108050"/>
    <lineage>
        <taxon>Eukaryota</taxon>
        <taxon>Fungi</taxon>
        <taxon>Dikarya</taxon>
        <taxon>Basidiomycota</taxon>
        <taxon>Agaricomycotina</taxon>
        <taxon>Agaricomycetes</taxon>
        <taxon>Cantharellales</taxon>
        <taxon>Ceratobasidiaceae</taxon>
        <taxon>Rhizoctonia</taxon>
        <taxon>Rhizoctonia solani AG-1</taxon>
    </lineage>
</organism>
<dbReference type="Proteomes" id="UP000059188">
    <property type="component" value="Unassembled WGS sequence"/>
</dbReference>
<sequence>MIRPTHPDRSTPEAQADSSQDRLNTQALKHYSDSIFHISSEHLLSRRGDSTNKLEESASGLRLRSI</sequence>
<feature type="compositionally biased region" description="Basic and acidic residues" evidence="1">
    <location>
        <begin position="45"/>
        <end position="56"/>
    </location>
</feature>
<protein>
    <submittedName>
        <fullName evidence="2">Uncharacterized protein</fullName>
    </submittedName>
</protein>
<dbReference type="AlphaFoldDB" id="A0A0B7G072"/>
<accession>A0A0B7G072</accession>
<name>A0A0B7G072_THACB</name>
<feature type="region of interest" description="Disordered" evidence="1">
    <location>
        <begin position="1"/>
        <end position="21"/>
    </location>
</feature>
<evidence type="ECO:0000256" key="1">
    <source>
        <dbReference type="SAM" id="MobiDB-lite"/>
    </source>
</evidence>
<evidence type="ECO:0000313" key="2">
    <source>
        <dbReference type="EMBL" id="CEL63365.1"/>
    </source>
</evidence>
<feature type="compositionally biased region" description="Basic and acidic residues" evidence="1">
    <location>
        <begin position="1"/>
        <end position="11"/>
    </location>
</feature>
<feature type="region of interest" description="Disordered" evidence="1">
    <location>
        <begin position="45"/>
        <end position="66"/>
    </location>
</feature>